<proteinExistence type="predicted"/>
<gene>
    <name evidence="1" type="ORF">X975_17926</name>
</gene>
<evidence type="ECO:0000313" key="2">
    <source>
        <dbReference type="Proteomes" id="UP000054359"/>
    </source>
</evidence>
<name>A0A087T9S2_STEMI</name>
<dbReference type="AlphaFoldDB" id="A0A087T9S2"/>
<accession>A0A087T9S2</accession>
<sequence>MDVCVRTWVTFIFLYAVLIKNAQLLYNGQYSRYPNPSLQTPTP</sequence>
<feature type="non-terminal residue" evidence="1">
    <location>
        <position position="43"/>
    </location>
</feature>
<evidence type="ECO:0000313" key="1">
    <source>
        <dbReference type="EMBL" id="KFM61861.1"/>
    </source>
</evidence>
<protein>
    <submittedName>
        <fullName evidence="1">Uncharacterized protein</fullName>
    </submittedName>
</protein>
<organism evidence="1 2">
    <name type="scientific">Stegodyphus mimosarum</name>
    <name type="common">African social velvet spider</name>
    <dbReference type="NCBI Taxonomy" id="407821"/>
    <lineage>
        <taxon>Eukaryota</taxon>
        <taxon>Metazoa</taxon>
        <taxon>Ecdysozoa</taxon>
        <taxon>Arthropoda</taxon>
        <taxon>Chelicerata</taxon>
        <taxon>Arachnida</taxon>
        <taxon>Araneae</taxon>
        <taxon>Araneomorphae</taxon>
        <taxon>Entelegynae</taxon>
        <taxon>Eresoidea</taxon>
        <taxon>Eresidae</taxon>
        <taxon>Stegodyphus</taxon>
    </lineage>
</organism>
<reference evidence="1 2" key="1">
    <citation type="submission" date="2013-11" db="EMBL/GenBank/DDBJ databases">
        <title>Genome sequencing of Stegodyphus mimosarum.</title>
        <authorList>
            <person name="Bechsgaard J."/>
        </authorList>
    </citation>
    <scope>NUCLEOTIDE SEQUENCE [LARGE SCALE GENOMIC DNA]</scope>
</reference>
<dbReference type="EMBL" id="KK114188">
    <property type="protein sequence ID" value="KFM61861.1"/>
    <property type="molecule type" value="Genomic_DNA"/>
</dbReference>
<dbReference type="Proteomes" id="UP000054359">
    <property type="component" value="Unassembled WGS sequence"/>
</dbReference>
<keyword evidence="2" id="KW-1185">Reference proteome</keyword>